<dbReference type="PROSITE" id="PS00028">
    <property type="entry name" value="ZINC_FINGER_C2H2_1"/>
    <property type="match status" value="3"/>
</dbReference>
<dbReference type="AlphaFoldDB" id="A0AAN9S1L5"/>
<sequence>MEKNNSLACKICSKLFSSGKAIGGHMRSHFAKLPILPNPETNNQELDNSSQLIHLPTQPVSSLTSHSQKIVPAENIRYLKHNFFSLENSNRENESWFYPKYPTNKRSKCHRKMNATAERNDETQVSPILDSFPVEEVARTLLLLSNDKWPERKEKTNKPKMKETNEMEAKDRENGRDGLLFQTQSQAKFNCKRCGKTFQSYQALGGHSASHKRNENKCQKGCDFSTGGNDKNTTIVDQKLFACPCCSKVFNSARRLGGHRKVHFKTNAQTTTNQLGGTLVVDLNLPALTEDGEAIRMEL</sequence>
<dbReference type="PANTHER" id="PTHR46326:SF10">
    <property type="entry name" value="C2H2 AND C2HC ZINC FINGER PROTEIN"/>
    <property type="match status" value="1"/>
</dbReference>
<dbReference type="Gene3D" id="3.30.160.60">
    <property type="entry name" value="Classic Zinc Finger"/>
    <property type="match status" value="1"/>
</dbReference>
<proteinExistence type="predicted"/>
<dbReference type="InterPro" id="IPR036236">
    <property type="entry name" value="Znf_C2H2_sf"/>
</dbReference>
<reference evidence="4 5" key="1">
    <citation type="submission" date="2024-01" db="EMBL/GenBank/DDBJ databases">
        <title>The genomes of 5 underutilized Papilionoideae crops provide insights into root nodulation and disease resistanc.</title>
        <authorList>
            <person name="Jiang F."/>
        </authorList>
    </citation>
    <scope>NUCLEOTIDE SEQUENCE [LARGE SCALE GENOMIC DNA]</scope>
    <source>
        <strain evidence="4">DUOXIRENSHENG_FW03</strain>
        <tissue evidence="4">Leaves</tissue>
    </source>
</reference>
<organism evidence="4 5">
    <name type="scientific">Psophocarpus tetragonolobus</name>
    <name type="common">Winged bean</name>
    <name type="synonym">Dolichos tetragonolobus</name>
    <dbReference type="NCBI Taxonomy" id="3891"/>
    <lineage>
        <taxon>Eukaryota</taxon>
        <taxon>Viridiplantae</taxon>
        <taxon>Streptophyta</taxon>
        <taxon>Embryophyta</taxon>
        <taxon>Tracheophyta</taxon>
        <taxon>Spermatophyta</taxon>
        <taxon>Magnoliopsida</taxon>
        <taxon>eudicotyledons</taxon>
        <taxon>Gunneridae</taxon>
        <taxon>Pentapetalae</taxon>
        <taxon>rosids</taxon>
        <taxon>fabids</taxon>
        <taxon>Fabales</taxon>
        <taxon>Fabaceae</taxon>
        <taxon>Papilionoideae</taxon>
        <taxon>50 kb inversion clade</taxon>
        <taxon>NPAAA clade</taxon>
        <taxon>indigoferoid/millettioid clade</taxon>
        <taxon>Phaseoleae</taxon>
        <taxon>Psophocarpus</taxon>
    </lineage>
</organism>
<feature type="domain" description="C2H2-type" evidence="3">
    <location>
        <begin position="7"/>
        <end position="34"/>
    </location>
</feature>
<feature type="region of interest" description="Disordered" evidence="2">
    <location>
        <begin position="150"/>
        <end position="173"/>
    </location>
</feature>
<feature type="domain" description="C2H2-type" evidence="3">
    <location>
        <begin position="189"/>
        <end position="216"/>
    </location>
</feature>
<dbReference type="EMBL" id="JAYMYS010000007">
    <property type="protein sequence ID" value="KAK7386643.1"/>
    <property type="molecule type" value="Genomic_DNA"/>
</dbReference>
<keyword evidence="1" id="KW-0479">Metal-binding</keyword>
<evidence type="ECO:0000313" key="5">
    <source>
        <dbReference type="Proteomes" id="UP001386955"/>
    </source>
</evidence>
<dbReference type="SMART" id="SM00355">
    <property type="entry name" value="ZnF_C2H2"/>
    <property type="match status" value="3"/>
</dbReference>
<dbReference type="PANTHER" id="PTHR46326">
    <property type="entry name" value="ZINC FINGER PROTEIN ZAT1-RELATED"/>
    <property type="match status" value="1"/>
</dbReference>
<accession>A0AAN9S1L5</accession>
<dbReference type="InterPro" id="IPR013087">
    <property type="entry name" value="Znf_C2H2_type"/>
</dbReference>
<dbReference type="Proteomes" id="UP001386955">
    <property type="component" value="Unassembled WGS sequence"/>
</dbReference>
<keyword evidence="5" id="KW-1185">Reference proteome</keyword>
<dbReference type="SUPFAM" id="SSF57667">
    <property type="entry name" value="beta-beta-alpha zinc fingers"/>
    <property type="match status" value="2"/>
</dbReference>
<evidence type="ECO:0000256" key="2">
    <source>
        <dbReference type="SAM" id="MobiDB-lite"/>
    </source>
</evidence>
<evidence type="ECO:0000259" key="3">
    <source>
        <dbReference type="PROSITE" id="PS50157"/>
    </source>
</evidence>
<feature type="domain" description="C2H2-type" evidence="3">
    <location>
        <begin position="241"/>
        <end position="268"/>
    </location>
</feature>
<name>A0AAN9S1L5_PSOTE</name>
<keyword evidence="1" id="KW-0863">Zinc-finger</keyword>
<comment type="caution">
    <text evidence="4">The sequence shown here is derived from an EMBL/GenBank/DDBJ whole genome shotgun (WGS) entry which is preliminary data.</text>
</comment>
<protein>
    <recommendedName>
        <fullName evidence="3">C2H2-type domain-containing protein</fullName>
    </recommendedName>
</protein>
<dbReference type="Pfam" id="PF13912">
    <property type="entry name" value="zf-C2H2_6"/>
    <property type="match status" value="3"/>
</dbReference>
<gene>
    <name evidence="4" type="ORF">VNO78_26977</name>
</gene>
<dbReference type="GO" id="GO:0006355">
    <property type="term" value="P:regulation of DNA-templated transcription"/>
    <property type="evidence" value="ECO:0007669"/>
    <property type="project" value="InterPro"/>
</dbReference>
<keyword evidence="1" id="KW-0862">Zinc</keyword>
<dbReference type="GO" id="GO:0008270">
    <property type="term" value="F:zinc ion binding"/>
    <property type="evidence" value="ECO:0007669"/>
    <property type="project" value="UniProtKB-KW"/>
</dbReference>
<dbReference type="InterPro" id="IPR044303">
    <property type="entry name" value="ZAT1/4/9"/>
</dbReference>
<dbReference type="PROSITE" id="PS50157">
    <property type="entry name" value="ZINC_FINGER_C2H2_2"/>
    <property type="match status" value="3"/>
</dbReference>
<evidence type="ECO:0000313" key="4">
    <source>
        <dbReference type="EMBL" id="KAK7386643.1"/>
    </source>
</evidence>
<evidence type="ECO:0000256" key="1">
    <source>
        <dbReference type="PROSITE-ProRule" id="PRU00042"/>
    </source>
</evidence>